<dbReference type="AlphaFoldDB" id="A0A2N7WCT8"/>
<evidence type="ECO:0000313" key="3">
    <source>
        <dbReference type="EMBL" id="PMS27212.1"/>
    </source>
</evidence>
<name>A0A2N7WCT8_9BURK</name>
<evidence type="ECO:0000313" key="4">
    <source>
        <dbReference type="Proteomes" id="UP000235347"/>
    </source>
</evidence>
<feature type="domain" description="Acyltransferase 3" evidence="2">
    <location>
        <begin position="19"/>
        <end position="342"/>
    </location>
</feature>
<feature type="transmembrane region" description="Helical" evidence="1">
    <location>
        <begin position="203"/>
        <end position="221"/>
    </location>
</feature>
<feature type="transmembrane region" description="Helical" evidence="1">
    <location>
        <begin position="148"/>
        <end position="165"/>
    </location>
</feature>
<feature type="transmembrane region" description="Helical" evidence="1">
    <location>
        <begin position="233"/>
        <end position="253"/>
    </location>
</feature>
<dbReference type="PANTHER" id="PTHR23028:SF53">
    <property type="entry name" value="ACYL_TRANSF_3 DOMAIN-CONTAINING PROTEIN"/>
    <property type="match status" value="1"/>
</dbReference>
<keyword evidence="1" id="KW-0472">Membrane</keyword>
<keyword evidence="3" id="KW-0808">Transferase</keyword>
<evidence type="ECO:0000256" key="1">
    <source>
        <dbReference type="SAM" id="Phobius"/>
    </source>
</evidence>
<dbReference type="GO" id="GO:0016020">
    <property type="term" value="C:membrane"/>
    <property type="evidence" value="ECO:0007669"/>
    <property type="project" value="TreeGrafter"/>
</dbReference>
<feature type="transmembrane region" description="Helical" evidence="1">
    <location>
        <begin position="259"/>
        <end position="276"/>
    </location>
</feature>
<feature type="transmembrane region" description="Helical" evidence="1">
    <location>
        <begin position="20"/>
        <end position="36"/>
    </location>
</feature>
<keyword evidence="4" id="KW-1185">Reference proteome</keyword>
<proteinExistence type="predicted"/>
<feature type="transmembrane region" description="Helical" evidence="1">
    <location>
        <begin position="56"/>
        <end position="77"/>
    </location>
</feature>
<reference evidence="3 4" key="1">
    <citation type="submission" date="2018-01" db="EMBL/GenBank/DDBJ databases">
        <title>Whole genome analyses suggest that Burkholderia sensu lato contains two further novel genera in the rhizoxinica-symbiotica group Mycetohabitans gen. nov., and Trinickia gen. nov.: implications for the evolution of diazotrophy and nodulation in the Burkholderiaceae.</title>
        <authorList>
            <person name="Estrada-de los Santos P."/>
            <person name="Palmer M."/>
            <person name="Chavez-Ramirez B."/>
            <person name="Beukes C."/>
            <person name="Steenkamp E.T."/>
            <person name="Hirsch A.M."/>
            <person name="Manyaka P."/>
            <person name="Maluk M."/>
            <person name="Lafos M."/>
            <person name="Crook M."/>
            <person name="Gross E."/>
            <person name="Simon M.F."/>
            <person name="Bueno dos Reis Junior F."/>
            <person name="Poole P.S."/>
            <person name="Venter S.N."/>
            <person name="James E.K."/>
        </authorList>
    </citation>
    <scope>NUCLEOTIDE SEQUENCE [LARGE SCALE GENOMIC DNA]</scope>
    <source>
        <strain evidence="3 4">GP25-8</strain>
    </source>
</reference>
<dbReference type="InterPro" id="IPR002656">
    <property type="entry name" value="Acyl_transf_3_dom"/>
</dbReference>
<dbReference type="GO" id="GO:0016747">
    <property type="term" value="F:acyltransferase activity, transferring groups other than amino-acyl groups"/>
    <property type="evidence" value="ECO:0007669"/>
    <property type="project" value="InterPro"/>
</dbReference>
<gene>
    <name evidence="3" type="ORF">C0Z19_05580</name>
</gene>
<feature type="transmembrane region" description="Helical" evidence="1">
    <location>
        <begin position="97"/>
        <end position="113"/>
    </location>
</feature>
<dbReference type="PANTHER" id="PTHR23028">
    <property type="entry name" value="ACETYLTRANSFERASE"/>
    <property type="match status" value="1"/>
</dbReference>
<comment type="caution">
    <text evidence="3">The sequence shown here is derived from an EMBL/GenBank/DDBJ whole genome shotgun (WGS) entry which is preliminary data.</text>
</comment>
<feature type="transmembrane region" description="Helical" evidence="1">
    <location>
        <begin position="170"/>
        <end position="191"/>
    </location>
</feature>
<accession>A0A2N7WCT8</accession>
<keyword evidence="1" id="KW-0812">Transmembrane</keyword>
<feature type="transmembrane region" description="Helical" evidence="1">
    <location>
        <begin position="288"/>
        <end position="307"/>
    </location>
</feature>
<sequence length="411" mass="45393">MIRNPFGGAKTIVRDRAIELDFLRGIAILAVMGYHFRSVDPGWAIVSIAQYPFTHFGREGVNLFFTLSGFLVGGLLLKQYAQHNAIDARRFIVRRIFKIWPAYYVLIAFHAIVRRHPLDSFLVQNLIHLQNYLGTSISQTWSLAVEEHFYLLLPAVLLLFARWRLGAHAILAVLGLVCLTVLAIRSVAVAHGQLDAAFAYTQYRIDSLLAGVMLAVVYWMAPDVYRRFARKTWLLVALVIALIAWLGFATPHYAIDESIGYTIQSIGFVALIVLMLEHSAAIRGAWWFRAVAWVGVYSYGIYLWHSVALAPGGLFIAKAMAAGMPRLLVWGAALAFQTCIAIGVGYVTTRAIEFPFLRLRNALYPAARETRVPVRGTACAPQPAPGVTGAVIAARTVDEAPPSVGRQASQG</sequence>
<keyword evidence="1" id="KW-1133">Transmembrane helix</keyword>
<dbReference type="Proteomes" id="UP000235347">
    <property type="component" value="Unassembled WGS sequence"/>
</dbReference>
<dbReference type="GO" id="GO:0009103">
    <property type="term" value="P:lipopolysaccharide biosynthetic process"/>
    <property type="evidence" value="ECO:0007669"/>
    <property type="project" value="TreeGrafter"/>
</dbReference>
<dbReference type="InterPro" id="IPR050879">
    <property type="entry name" value="Acyltransferase_3"/>
</dbReference>
<keyword evidence="3" id="KW-0012">Acyltransferase</keyword>
<organism evidence="3 4">
    <name type="scientific">Trinickia soli</name>
    <dbReference type="NCBI Taxonomy" id="380675"/>
    <lineage>
        <taxon>Bacteria</taxon>
        <taxon>Pseudomonadati</taxon>
        <taxon>Pseudomonadota</taxon>
        <taxon>Betaproteobacteria</taxon>
        <taxon>Burkholderiales</taxon>
        <taxon>Burkholderiaceae</taxon>
        <taxon>Trinickia</taxon>
    </lineage>
</organism>
<protein>
    <submittedName>
        <fullName evidence="3">Acyltransferase</fullName>
    </submittedName>
</protein>
<feature type="transmembrane region" description="Helical" evidence="1">
    <location>
        <begin position="327"/>
        <end position="348"/>
    </location>
</feature>
<dbReference type="EMBL" id="PNYB01000003">
    <property type="protein sequence ID" value="PMS27212.1"/>
    <property type="molecule type" value="Genomic_DNA"/>
</dbReference>
<dbReference type="RefSeq" id="WP_102608784.1">
    <property type="nucleotide sequence ID" value="NZ_CADIKD010000001.1"/>
</dbReference>
<evidence type="ECO:0000259" key="2">
    <source>
        <dbReference type="Pfam" id="PF01757"/>
    </source>
</evidence>
<dbReference type="Pfam" id="PF01757">
    <property type="entry name" value="Acyl_transf_3"/>
    <property type="match status" value="1"/>
</dbReference>